<evidence type="ECO:0000313" key="1">
    <source>
        <dbReference type="EMBL" id="AKS33851.1"/>
    </source>
</evidence>
<dbReference type="STRING" id="134601.AFA91_20380"/>
<dbReference type="Proteomes" id="UP000062255">
    <property type="component" value="Chromosome"/>
</dbReference>
<dbReference type="KEGG" id="mgo:AFA91_20380"/>
<gene>
    <name evidence="1" type="ORF">AFA91_20380</name>
</gene>
<dbReference type="AlphaFoldDB" id="A0A0K0X8Z6"/>
<protein>
    <submittedName>
        <fullName evidence="1">Uncharacterized protein</fullName>
    </submittedName>
</protein>
<sequence length="83" mass="9130">MRVTASSGLDRFDLENLAWQVLASEFAGPMYSCWPIEDRVDAFLLHDTAHDAVGGSFRDALVQRVMANIAAAHKLGVLPLDCR</sequence>
<dbReference type="OrthoDB" id="4733078at2"/>
<evidence type="ECO:0000313" key="2">
    <source>
        <dbReference type="Proteomes" id="UP000062255"/>
    </source>
</evidence>
<reference evidence="1 2" key="1">
    <citation type="submission" date="2015-07" db="EMBL/GenBank/DDBJ databases">
        <title>Complete genome sequence of Mycobacterium goodii X7B, a facultative thermophilic biodesulfurizing bacterium.</title>
        <authorList>
            <person name="Yu B."/>
            <person name="Li F."/>
            <person name="Xu P."/>
        </authorList>
    </citation>
    <scope>NUCLEOTIDE SEQUENCE [LARGE SCALE GENOMIC DNA]</scope>
    <source>
        <strain evidence="1 2">X7B</strain>
    </source>
</reference>
<accession>A0A0K0X8Z6</accession>
<dbReference type="EMBL" id="CP012150">
    <property type="protein sequence ID" value="AKS33851.1"/>
    <property type="molecule type" value="Genomic_DNA"/>
</dbReference>
<dbReference type="PATRIC" id="fig|134601.6.peg.4213"/>
<organism evidence="1 2">
    <name type="scientific">Mycolicibacterium goodii</name>
    <name type="common">Mycobacterium goodii</name>
    <dbReference type="NCBI Taxonomy" id="134601"/>
    <lineage>
        <taxon>Bacteria</taxon>
        <taxon>Bacillati</taxon>
        <taxon>Actinomycetota</taxon>
        <taxon>Actinomycetes</taxon>
        <taxon>Mycobacteriales</taxon>
        <taxon>Mycobacteriaceae</taxon>
        <taxon>Mycolicibacterium</taxon>
    </lineage>
</organism>
<proteinExistence type="predicted"/>
<name>A0A0K0X8Z6_MYCGD</name>